<dbReference type="PROSITE" id="PS50967">
    <property type="entry name" value="HRDC"/>
    <property type="match status" value="1"/>
</dbReference>
<evidence type="ECO:0000313" key="2">
    <source>
        <dbReference type="EMBL" id="CAA6828516.1"/>
    </source>
</evidence>
<sequence>MKHKFFAISARHPEAGEEALDTFCSQHKVSFVEKQLVMDGEQSFWSVCVTYQVANSTFKGGDSRKPKVDYKKILSTEDFGLYLELHALRKEVAERQAVPAYAVFTNEHLAAMVQQRINSKSGLEGVSNIGSKRIEHYGEDFLQKLNEFWARDFLGKSGEAQENQS</sequence>
<feature type="domain" description="HRDC" evidence="1">
    <location>
        <begin position="75"/>
        <end position="155"/>
    </location>
</feature>
<dbReference type="GO" id="GO:0003676">
    <property type="term" value="F:nucleic acid binding"/>
    <property type="evidence" value="ECO:0007669"/>
    <property type="project" value="InterPro"/>
</dbReference>
<accession>A0A6S6U652</accession>
<reference evidence="2" key="1">
    <citation type="submission" date="2020-01" db="EMBL/GenBank/DDBJ databases">
        <authorList>
            <person name="Meier V. D."/>
            <person name="Meier V D."/>
        </authorList>
    </citation>
    <scope>NUCLEOTIDE SEQUENCE</scope>
    <source>
        <strain evidence="2">HLG_WM_MAG_09</strain>
    </source>
</reference>
<dbReference type="Gene3D" id="1.10.150.80">
    <property type="entry name" value="HRDC domain"/>
    <property type="match status" value="1"/>
</dbReference>
<name>A0A6S6U652_9GAMM</name>
<dbReference type="InterPro" id="IPR044876">
    <property type="entry name" value="HRDC_dom_sf"/>
</dbReference>
<dbReference type="SMART" id="SM00341">
    <property type="entry name" value="HRDC"/>
    <property type="match status" value="1"/>
</dbReference>
<protein>
    <recommendedName>
        <fullName evidence="1">HRDC domain-containing protein</fullName>
    </recommendedName>
</protein>
<dbReference type="InterPro" id="IPR010997">
    <property type="entry name" value="HRDC-like_sf"/>
</dbReference>
<dbReference type="AlphaFoldDB" id="A0A6S6U652"/>
<dbReference type="EMBL" id="CACVAT010000470">
    <property type="protein sequence ID" value="CAA6828516.1"/>
    <property type="molecule type" value="Genomic_DNA"/>
</dbReference>
<evidence type="ECO:0000259" key="1">
    <source>
        <dbReference type="PROSITE" id="PS50967"/>
    </source>
</evidence>
<organism evidence="2">
    <name type="scientific">uncultured Thiotrichaceae bacterium</name>
    <dbReference type="NCBI Taxonomy" id="298394"/>
    <lineage>
        <taxon>Bacteria</taxon>
        <taxon>Pseudomonadati</taxon>
        <taxon>Pseudomonadota</taxon>
        <taxon>Gammaproteobacteria</taxon>
        <taxon>Thiotrichales</taxon>
        <taxon>Thiotrichaceae</taxon>
        <taxon>environmental samples</taxon>
    </lineage>
</organism>
<dbReference type="Pfam" id="PF00570">
    <property type="entry name" value="HRDC"/>
    <property type="match status" value="1"/>
</dbReference>
<proteinExistence type="predicted"/>
<dbReference type="InterPro" id="IPR002121">
    <property type="entry name" value="HRDC_dom"/>
</dbReference>
<dbReference type="GO" id="GO:0000166">
    <property type="term" value="F:nucleotide binding"/>
    <property type="evidence" value="ECO:0007669"/>
    <property type="project" value="InterPro"/>
</dbReference>
<dbReference type="SUPFAM" id="SSF47819">
    <property type="entry name" value="HRDC-like"/>
    <property type="match status" value="1"/>
</dbReference>
<gene>
    <name evidence="2" type="ORF">HELGO_WM20547</name>
</gene>